<gene>
    <name evidence="1" type="ORF">SLEP1_g11048</name>
</gene>
<proteinExistence type="predicted"/>
<comment type="caution">
    <text evidence="1">The sequence shown here is derived from an EMBL/GenBank/DDBJ whole genome shotgun (WGS) entry which is preliminary data.</text>
</comment>
<dbReference type="AlphaFoldDB" id="A0AAV5IJW9"/>
<organism evidence="1 2">
    <name type="scientific">Rubroshorea leprosula</name>
    <dbReference type="NCBI Taxonomy" id="152421"/>
    <lineage>
        <taxon>Eukaryota</taxon>
        <taxon>Viridiplantae</taxon>
        <taxon>Streptophyta</taxon>
        <taxon>Embryophyta</taxon>
        <taxon>Tracheophyta</taxon>
        <taxon>Spermatophyta</taxon>
        <taxon>Magnoliopsida</taxon>
        <taxon>eudicotyledons</taxon>
        <taxon>Gunneridae</taxon>
        <taxon>Pentapetalae</taxon>
        <taxon>rosids</taxon>
        <taxon>malvids</taxon>
        <taxon>Malvales</taxon>
        <taxon>Dipterocarpaceae</taxon>
        <taxon>Rubroshorea</taxon>
    </lineage>
</organism>
<keyword evidence="2" id="KW-1185">Reference proteome</keyword>
<dbReference type="EMBL" id="BPVZ01000012">
    <property type="protein sequence ID" value="GKU97986.1"/>
    <property type="molecule type" value="Genomic_DNA"/>
</dbReference>
<accession>A0AAV5IJW9</accession>
<reference evidence="1 2" key="1">
    <citation type="journal article" date="2021" name="Commun. Biol.">
        <title>The genome of Shorea leprosula (Dipterocarpaceae) highlights the ecological relevance of drought in aseasonal tropical rainforests.</title>
        <authorList>
            <person name="Ng K.K.S."/>
            <person name="Kobayashi M.J."/>
            <person name="Fawcett J.A."/>
            <person name="Hatakeyama M."/>
            <person name="Paape T."/>
            <person name="Ng C.H."/>
            <person name="Ang C.C."/>
            <person name="Tnah L.H."/>
            <person name="Lee C.T."/>
            <person name="Nishiyama T."/>
            <person name="Sese J."/>
            <person name="O'Brien M.J."/>
            <person name="Copetti D."/>
            <person name="Mohd Noor M.I."/>
            <person name="Ong R.C."/>
            <person name="Putra M."/>
            <person name="Sireger I.Z."/>
            <person name="Indrioko S."/>
            <person name="Kosugi Y."/>
            <person name="Izuno A."/>
            <person name="Isagi Y."/>
            <person name="Lee S.L."/>
            <person name="Shimizu K.K."/>
        </authorList>
    </citation>
    <scope>NUCLEOTIDE SEQUENCE [LARGE SCALE GENOMIC DNA]</scope>
    <source>
        <strain evidence="1">214</strain>
    </source>
</reference>
<sequence length="120" mass="12709">MEDGFLQYLHLGLLHGSHIFEHGSEPCCSSSPSVVATTTTASIAYSAYGAAIIAIYSNSSSAYNSDHPHKPTISASAFPPQSRCFASTSQYPLIPVYTSKSYSATAALRPFYPSPLPTAS</sequence>
<evidence type="ECO:0000313" key="2">
    <source>
        <dbReference type="Proteomes" id="UP001054252"/>
    </source>
</evidence>
<dbReference type="Proteomes" id="UP001054252">
    <property type="component" value="Unassembled WGS sequence"/>
</dbReference>
<protein>
    <submittedName>
        <fullName evidence="1">Uncharacterized protein</fullName>
    </submittedName>
</protein>
<name>A0AAV5IJW9_9ROSI</name>
<evidence type="ECO:0000313" key="1">
    <source>
        <dbReference type="EMBL" id="GKU97986.1"/>
    </source>
</evidence>